<evidence type="ECO:0000313" key="2">
    <source>
        <dbReference type="Proteomes" id="UP001432209"/>
    </source>
</evidence>
<dbReference type="Proteomes" id="UP001432209">
    <property type="component" value="Chromosome"/>
</dbReference>
<dbReference type="RefSeq" id="WP_329075176.1">
    <property type="nucleotide sequence ID" value="NZ_CP109495.1"/>
</dbReference>
<proteinExistence type="predicted"/>
<name>A0ABZ2A3M3_STRNV</name>
<sequence>MGWYAEEFGSSHEGRAGVLLADGSEPGPVYLDTGSGADIHRSTDWQLYDGRFGPLAAYLRGACACGWRGERRYPVDWDEVDFDSEEDPAGPHDDWAAHMDEVESRTVPLPVELEELIERLSKGMAALTRDSPLAALRAVAELERTVERLGRRAAFTAQADDLSWATICTALGVSEKEARARLARYSRDY</sequence>
<keyword evidence="2" id="KW-1185">Reference proteome</keyword>
<protein>
    <submittedName>
        <fullName evidence="1">Uncharacterized protein</fullName>
    </submittedName>
</protein>
<accession>A0ABZ2A3M3</accession>
<organism evidence="1 2">
    <name type="scientific">Streptomyces niveus</name>
    <name type="common">Streptomyces spheroides</name>
    <dbReference type="NCBI Taxonomy" id="193462"/>
    <lineage>
        <taxon>Bacteria</taxon>
        <taxon>Bacillati</taxon>
        <taxon>Actinomycetota</taxon>
        <taxon>Actinomycetes</taxon>
        <taxon>Kitasatosporales</taxon>
        <taxon>Streptomycetaceae</taxon>
        <taxon>Streptomyces</taxon>
    </lineage>
</organism>
<dbReference type="EMBL" id="CP109495">
    <property type="protein sequence ID" value="WUX51512.1"/>
    <property type="molecule type" value="Genomic_DNA"/>
</dbReference>
<reference evidence="1" key="1">
    <citation type="submission" date="2022-10" db="EMBL/GenBank/DDBJ databases">
        <title>The complete genomes of actinobacterial strains from the NBC collection.</title>
        <authorList>
            <person name="Joergensen T.S."/>
            <person name="Alvarez Arevalo M."/>
            <person name="Sterndorff E.B."/>
            <person name="Faurdal D."/>
            <person name="Vuksanovic O."/>
            <person name="Mourched A.-S."/>
            <person name="Charusanti P."/>
            <person name="Shaw S."/>
            <person name="Blin K."/>
            <person name="Weber T."/>
        </authorList>
    </citation>
    <scope>NUCLEOTIDE SEQUENCE</scope>
    <source>
        <strain evidence="1">NBC_01432</strain>
    </source>
</reference>
<gene>
    <name evidence="1" type="ORF">OG442_08180</name>
</gene>
<evidence type="ECO:0000313" key="1">
    <source>
        <dbReference type="EMBL" id="WUX51512.1"/>
    </source>
</evidence>